<protein>
    <submittedName>
        <fullName evidence="1">Uncharacterized protein</fullName>
    </submittedName>
</protein>
<comment type="caution">
    <text evidence="1">The sequence shown here is derived from an EMBL/GenBank/DDBJ whole genome shotgun (WGS) entry which is preliminary data.</text>
</comment>
<dbReference type="EMBL" id="BPLR01007618">
    <property type="protein sequence ID" value="GIY18387.1"/>
    <property type="molecule type" value="Genomic_DNA"/>
</dbReference>
<proteinExistence type="predicted"/>
<dbReference type="Proteomes" id="UP001054945">
    <property type="component" value="Unassembled WGS sequence"/>
</dbReference>
<gene>
    <name evidence="1" type="ORF">CEXT_780511</name>
</gene>
<dbReference type="AlphaFoldDB" id="A0AAV4RE51"/>
<name>A0AAV4RE51_CAEEX</name>
<evidence type="ECO:0000313" key="1">
    <source>
        <dbReference type="EMBL" id="GIY18387.1"/>
    </source>
</evidence>
<sequence length="130" mass="14663">MRMALMTDPYPAQGKLPANDDDVLLVLSPALRSLADHDPDSKGKVMREKENIKFITEGRGQTTVAPIRNIFIISPGMRAERTGFRNLFGAIRMRNEFSLLFASSSSSSVWCSRRMRAKIHSRSLFTMSKQ</sequence>
<organism evidence="1 2">
    <name type="scientific">Caerostris extrusa</name>
    <name type="common">Bark spider</name>
    <name type="synonym">Caerostris bankana</name>
    <dbReference type="NCBI Taxonomy" id="172846"/>
    <lineage>
        <taxon>Eukaryota</taxon>
        <taxon>Metazoa</taxon>
        <taxon>Ecdysozoa</taxon>
        <taxon>Arthropoda</taxon>
        <taxon>Chelicerata</taxon>
        <taxon>Arachnida</taxon>
        <taxon>Araneae</taxon>
        <taxon>Araneomorphae</taxon>
        <taxon>Entelegynae</taxon>
        <taxon>Araneoidea</taxon>
        <taxon>Araneidae</taxon>
        <taxon>Caerostris</taxon>
    </lineage>
</organism>
<evidence type="ECO:0000313" key="2">
    <source>
        <dbReference type="Proteomes" id="UP001054945"/>
    </source>
</evidence>
<keyword evidence="2" id="KW-1185">Reference proteome</keyword>
<reference evidence="1 2" key="1">
    <citation type="submission" date="2021-06" db="EMBL/GenBank/DDBJ databases">
        <title>Caerostris extrusa draft genome.</title>
        <authorList>
            <person name="Kono N."/>
            <person name="Arakawa K."/>
        </authorList>
    </citation>
    <scope>NUCLEOTIDE SEQUENCE [LARGE SCALE GENOMIC DNA]</scope>
</reference>
<accession>A0AAV4RE51</accession>